<dbReference type="GeneID" id="33571676"/>
<proteinExistence type="predicted"/>
<dbReference type="EMBL" id="MCFF01000007">
    <property type="protein sequence ID" value="ORZ26431.1"/>
    <property type="molecule type" value="Genomic_DNA"/>
</dbReference>
<sequence>MPSLLDHMFPRRRQGTIQYSASLVCRQWHRVAQPFIKRTIRISIVLLNQKLLSKEQKQNAFWKSHHHDQQQKLQQSLSQGLQLIPHTLIYEAGLFPRSDEKELPPEYEKKAWSILSNALIPLVYSSNNPINGLDGNFNGFRIRQLILNVEHNAAVWSRLMPLLEMLGPNGLVSLQLENICFASTIPVERIMEYCTYLQNIRVASSAPPTKDLVSRLKEPYESDTVPYTFASLKSFNPLHIFSSLTTTATINTNTNTDMTESIETIPPSAKRWHLQSVSLHVFEAPNSRYDERDDAEEVAPISLFPQVEHWGISTLGMLWARQAPAHVLLARHRIENRLTSVEISLSYSHGYSVNEGNVGALVHQFLCQSPQLLHFKASDVWIPLELLFVTKALSMKINHGHPRRYNYQNNRGNHNNENIWACRELRTLHFRTEESYDAGIRDYFDEQARVVFGYISRVCPRLEDLSFYSKNMIYRPPVSLCLLSRLQYLRTLQLMCIHQLDEEDIDWIKHYYYYKTQSSGEGAEEGRAVSIDPDFQEFEQHQRQQQESKTLPISTSKVSLDSGNNANSSGESSSNKSGSTNGVCIAEQMFIKTLSLGVAQVNSSQDHDVIHKEPKMGAEAEIEMIGGVDMTHLGQVQDLINYFNDRRCNRDECLWSYLETLSIRFTAPSHHRNKDKQRRSGNDTNVDDNNTPSQRGRQLRDVIKKFRPELSVSCNPVLGYVL</sequence>
<accession>A0A1Y2GXD1</accession>
<reference evidence="2 3" key="1">
    <citation type="submission" date="2016-07" db="EMBL/GenBank/DDBJ databases">
        <title>Pervasive Adenine N6-methylation of Active Genes in Fungi.</title>
        <authorList>
            <consortium name="DOE Joint Genome Institute"/>
            <person name="Mondo S.J."/>
            <person name="Dannebaum R.O."/>
            <person name="Kuo R.C."/>
            <person name="Labutti K."/>
            <person name="Haridas S."/>
            <person name="Kuo A."/>
            <person name="Salamov A."/>
            <person name="Ahrendt S.R."/>
            <person name="Lipzen A."/>
            <person name="Sullivan W."/>
            <person name="Andreopoulos W.B."/>
            <person name="Clum A."/>
            <person name="Lindquist E."/>
            <person name="Daum C."/>
            <person name="Ramamoorthy G.K."/>
            <person name="Gryganskyi A."/>
            <person name="Culley D."/>
            <person name="Magnuson J.K."/>
            <person name="James T.Y."/>
            <person name="O'Malley M.A."/>
            <person name="Stajich J.E."/>
            <person name="Spatafora J.W."/>
            <person name="Visel A."/>
            <person name="Grigoriev I.V."/>
        </authorList>
    </citation>
    <scope>NUCLEOTIDE SEQUENCE [LARGE SCALE GENOMIC DNA]</scope>
    <source>
        <strain evidence="2 3">NRRL 3116</strain>
    </source>
</reference>
<dbReference type="InParanoid" id="A0A1Y2GXD1"/>
<protein>
    <submittedName>
        <fullName evidence="2">Uncharacterized protein</fullName>
    </submittedName>
</protein>
<feature type="region of interest" description="Disordered" evidence="1">
    <location>
        <begin position="669"/>
        <end position="697"/>
    </location>
</feature>
<name>A0A1Y2GXD1_9FUNG</name>
<evidence type="ECO:0000256" key="1">
    <source>
        <dbReference type="SAM" id="MobiDB-lite"/>
    </source>
</evidence>
<comment type="caution">
    <text evidence="2">The sequence shown here is derived from an EMBL/GenBank/DDBJ whole genome shotgun (WGS) entry which is preliminary data.</text>
</comment>
<feature type="compositionally biased region" description="Low complexity" evidence="1">
    <location>
        <begin position="562"/>
        <end position="579"/>
    </location>
</feature>
<feature type="compositionally biased region" description="Polar residues" evidence="1">
    <location>
        <begin position="548"/>
        <end position="561"/>
    </location>
</feature>
<feature type="compositionally biased region" description="Polar residues" evidence="1">
    <location>
        <begin position="682"/>
        <end position="696"/>
    </location>
</feature>
<keyword evidence="3" id="KW-1185">Reference proteome</keyword>
<gene>
    <name evidence="2" type="ORF">BCR41DRAFT_419948</name>
</gene>
<dbReference type="RefSeq" id="XP_021884196.1">
    <property type="nucleotide sequence ID" value="XM_022029833.1"/>
</dbReference>
<dbReference type="AlphaFoldDB" id="A0A1Y2GXD1"/>
<evidence type="ECO:0000313" key="3">
    <source>
        <dbReference type="Proteomes" id="UP000193648"/>
    </source>
</evidence>
<evidence type="ECO:0000313" key="2">
    <source>
        <dbReference type="EMBL" id="ORZ26431.1"/>
    </source>
</evidence>
<dbReference type="OrthoDB" id="2398646at2759"/>
<organism evidence="2 3">
    <name type="scientific">Lobosporangium transversale</name>
    <dbReference type="NCBI Taxonomy" id="64571"/>
    <lineage>
        <taxon>Eukaryota</taxon>
        <taxon>Fungi</taxon>
        <taxon>Fungi incertae sedis</taxon>
        <taxon>Mucoromycota</taxon>
        <taxon>Mortierellomycotina</taxon>
        <taxon>Mortierellomycetes</taxon>
        <taxon>Mortierellales</taxon>
        <taxon>Mortierellaceae</taxon>
        <taxon>Lobosporangium</taxon>
    </lineage>
</organism>
<feature type="compositionally biased region" description="Basic residues" evidence="1">
    <location>
        <begin position="669"/>
        <end position="679"/>
    </location>
</feature>
<dbReference type="Proteomes" id="UP000193648">
    <property type="component" value="Unassembled WGS sequence"/>
</dbReference>
<feature type="region of interest" description="Disordered" evidence="1">
    <location>
        <begin position="538"/>
        <end position="579"/>
    </location>
</feature>